<comment type="caution">
    <text evidence="1">The sequence shown here is derived from an EMBL/GenBank/DDBJ whole genome shotgun (WGS) entry which is preliminary data.</text>
</comment>
<proteinExistence type="predicted"/>
<keyword evidence="2" id="KW-1185">Reference proteome</keyword>
<sequence>MVSGRDSSLRSRLIEFMALFKFVTDTMVKKECTDPVLRDKVDHPYKDLTPDVVRGKTVSFNMASGKRVSSSTPMFRNSREMNTTSALAVVLLMKHLKDPFTLWLIGLFAGGAMPPEKLLTTKNRARGRPELAVSGVKRPRLDTTVEVFGVVCEVGRATEFYPFTNAFYESLAYSKYRKRHFSDDLILPRTMGDLAGADRGEPRRNTVLWDSRYISN</sequence>
<protein>
    <submittedName>
        <fullName evidence="1">Uncharacterized protein</fullName>
    </submittedName>
</protein>
<reference evidence="1" key="1">
    <citation type="submission" date="2019-11" db="EMBL/GenBank/DDBJ databases">
        <title>Nori genome reveals adaptations in red seaweeds to the harsh intertidal environment.</title>
        <authorList>
            <person name="Wang D."/>
            <person name="Mao Y."/>
        </authorList>
    </citation>
    <scope>NUCLEOTIDE SEQUENCE</scope>
    <source>
        <tissue evidence="1">Gametophyte</tissue>
    </source>
</reference>
<evidence type="ECO:0000313" key="1">
    <source>
        <dbReference type="EMBL" id="KAK1860640.1"/>
    </source>
</evidence>
<gene>
    <name evidence="1" type="ORF">I4F81_003228</name>
</gene>
<name>A0ACC3BRM6_PYRYE</name>
<evidence type="ECO:0000313" key="2">
    <source>
        <dbReference type="Proteomes" id="UP000798662"/>
    </source>
</evidence>
<accession>A0ACC3BRM6</accession>
<dbReference type="Proteomes" id="UP000798662">
    <property type="component" value="Chromosome 1"/>
</dbReference>
<dbReference type="EMBL" id="CM020618">
    <property type="protein sequence ID" value="KAK1860640.1"/>
    <property type="molecule type" value="Genomic_DNA"/>
</dbReference>
<organism evidence="1 2">
    <name type="scientific">Pyropia yezoensis</name>
    <name type="common">Susabi-nori</name>
    <name type="synonym">Porphyra yezoensis</name>
    <dbReference type="NCBI Taxonomy" id="2788"/>
    <lineage>
        <taxon>Eukaryota</taxon>
        <taxon>Rhodophyta</taxon>
        <taxon>Bangiophyceae</taxon>
        <taxon>Bangiales</taxon>
        <taxon>Bangiaceae</taxon>
        <taxon>Pyropia</taxon>
    </lineage>
</organism>